<dbReference type="Pfam" id="PF07647">
    <property type="entry name" value="SAM_2"/>
    <property type="match status" value="1"/>
</dbReference>
<dbReference type="CDD" id="cd09487">
    <property type="entry name" value="SAM_superfamily"/>
    <property type="match status" value="1"/>
</dbReference>
<dbReference type="KEGG" id="rsz:108851100"/>
<dbReference type="PANTHER" id="PTHR33915:SF1">
    <property type="entry name" value="OS04G0644100 PROTEIN"/>
    <property type="match status" value="1"/>
</dbReference>
<reference evidence="3" key="2">
    <citation type="submission" date="2025-08" db="UniProtKB">
        <authorList>
            <consortium name="RefSeq"/>
        </authorList>
    </citation>
    <scope>IDENTIFICATION</scope>
    <source>
        <tissue evidence="3">Leaf</tissue>
    </source>
</reference>
<dbReference type="OrthoDB" id="1887912at2759"/>
<evidence type="ECO:0000313" key="3">
    <source>
        <dbReference type="RefSeq" id="XP_018480025.1"/>
    </source>
</evidence>
<dbReference type="Gene3D" id="1.10.150.50">
    <property type="entry name" value="Transcription Factor, Ets-1"/>
    <property type="match status" value="1"/>
</dbReference>
<dbReference type="PANTHER" id="PTHR33915">
    <property type="entry name" value="OSJNBA0033G05.11 PROTEIN"/>
    <property type="match status" value="1"/>
</dbReference>
<dbReference type="Proteomes" id="UP000504610">
    <property type="component" value="Chromosome 1"/>
</dbReference>
<gene>
    <name evidence="3" type="primary">LOC108851100</name>
</gene>
<dbReference type="PROSITE" id="PS50105">
    <property type="entry name" value="SAM_DOMAIN"/>
    <property type="match status" value="1"/>
</dbReference>
<dbReference type="SUPFAM" id="SSF47769">
    <property type="entry name" value="SAM/Pointed domain"/>
    <property type="match status" value="1"/>
</dbReference>
<dbReference type="AlphaFoldDB" id="A0A6J0N5Y5"/>
<dbReference type="InterPro" id="IPR001660">
    <property type="entry name" value="SAM"/>
</dbReference>
<dbReference type="RefSeq" id="XP_018480025.1">
    <property type="nucleotide sequence ID" value="XM_018624523.2"/>
</dbReference>
<organism evidence="2 3">
    <name type="scientific">Raphanus sativus</name>
    <name type="common">Radish</name>
    <name type="synonym">Raphanus raphanistrum var. sativus</name>
    <dbReference type="NCBI Taxonomy" id="3726"/>
    <lineage>
        <taxon>Eukaryota</taxon>
        <taxon>Viridiplantae</taxon>
        <taxon>Streptophyta</taxon>
        <taxon>Embryophyta</taxon>
        <taxon>Tracheophyta</taxon>
        <taxon>Spermatophyta</taxon>
        <taxon>Magnoliopsida</taxon>
        <taxon>eudicotyledons</taxon>
        <taxon>Gunneridae</taxon>
        <taxon>Pentapetalae</taxon>
        <taxon>rosids</taxon>
        <taxon>malvids</taxon>
        <taxon>Brassicales</taxon>
        <taxon>Brassicaceae</taxon>
        <taxon>Brassiceae</taxon>
        <taxon>Raphanus</taxon>
    </lineage>
</organism>
<name>A0A6J0N5Y5_RAPSA</name>
<feature type="domain" description="SAM" evidence="1">
    <location>
        <begin position="1"/>
        <end position="66"/>
    </location>
</feature>
<keyword evidence="2" id="KW-1185">Reference proteome</keyword>
<evidence type="ECO:0000259" key="1">
    <source>
        <dbReference type="PROSITE" id="PS50105"/>
    </source>
</evidence>
<accession>A0A6J0N5Y5</accession>
<proteinExistence type="predicted"/>
<sequence length="211" mass="24236">MDWFSWLSRTNLEPCLIHEYSLSFSKNELEHEDIAYFNHEFLQSIGVSIAKHRLEILKLARRERKRSSPLLTSRSISRVVVAIKKTSRCLSDHVRAWIRCEEEESSRALVLVPKRSSSGSGGVGVGKWRGGFLKSRNKRSVTPSNANGGGVHKQQEMLLLTNGTPCRIDSFSSPMVFDYSFKEEMVYKENSQDTYLEEIKWDSMFQNLKPT</sequence>
<reference evidence="2" key="1">
    <citation type="journal article" date="2019" name="Database">
        <title>The radish genome database (RadishGD): an integrated information resource for radish genomics.</title>
        <authorList>
            <person name="Yu H.J."/>
            <person name="Baek S."/>
            <person name="Lee Y.J."/>
            <person name="Cho A."/>
            <person name="Mun J.H."/>
        </authorList>
    </citation>
    <scope>NUCLEOTIDE SEQUENCE [LARGE SCALE GENOMIC DNA]</scope>
    <source>
        <strain evidence="2">cv. WK10039</strain>
    </source>
</reference>
<dbReference type="GeneID" id="108851100"/>
<evidence type="ECO:0000313" key="2">
    <source>
        <dbReference type="Proteomes" id="UP000504610"/>
    </source>
</evidence>
<protein>
    <submittedName>
        <fullName evidence="3">Uncharacterized protein LOC108851100</fullName>
    </submittedName>
</protein>
<dbReference type="InterPro" id="IPR013761">
    <property type="entry name" value="SAM/pointed_sf"/>
</dbReference>